<dbReference type="OrthoDB" id="9977469at2"/>
<evidence type="ECO:0000313" key="3">
    <source>
        <dbReference type="Proteomes" id="UP000297986"/>
    </source>
</evidence>
<dbReference type="Proteomes" id="UP000297986">
    <property type="component" value="Unassembled WGS sequence"/>
</dbReference>
<evidence type="ECO:0000256" key="1">
    <source>
        <dbReference type="SAM" id="SignalP"/>
    </source>
</evidence>
<dbReference type="EMBL" id="SRRP01000001">
    <property type="protein sequence ID" value="TGN92517.1"/>
    <property type="molecule type" value="Genomic_DNA"/>
</dbReference>
<accession>A0A4Z1DWL1</accession>
<keyword evidence="3" id="KW-1185">Reference proteome</keyword>
<feature type="chain" id="PRO_5038839509" evidence="1">
    <location>
        <begin position="25"/>
        <end position="61"/>
    </location>
</feature>
<dbReference type="RefSeq" id="WP_135782790.1">
    <property type="nucleotide sequence ID" value="NZ_MRXY01000003.1"/>
</dbReference>
<dbReference type="AlphaFoldDB" id="A0A4Z1DWL1"/>
<sequence length="61" mass="6938">MKKKLIIATIASILALSIWSLVHNDFDFEVTYKDSQTNILETSDEHEGNGIVFDLLENKLD</sequence>
<name>A0A4Z1DWL1_9STRE</name>
<organism evidence="2 3">
    <name type="scientific">Streptococcus rubneri</name>
    <dbReference type="NCBI Taxonomy" id="1234680"/>
    <lineage>
        <taxon>Bacteria</taxon>
        <taxon>Bacillati</taxon>
        <taxon>Bacillota</taxon>
        <taxon>Bacilli</taxon>
        <taxon>Lactobacillales</taxon>
        <taxon>Streptococcaceae</taxon>
        <taxon>Streptococcus</taxon>
    </lineage>
</organism>
<comment type="caution">
    <text evidence="2">The sequence shown here is derived from an EMBL/GenBank/DDBJ whole genome shotgun (WGS) entry which is preliminary data.</text>
</comment>
<evidence type="ECO:0000313" key="2">
    <source>
        <dbReference type="EMBL" id="TGN92517.1"/>
    </source>
</evidence>
<protein>
    <submittedName>
        <fullName evidence="2">Uncharacterized protein</fullName>
    </submittedName>
</protein>
<feature type="signal peptide" evidence="1">
    <location>
        <begin position="1"/>
        <end position="24"/>
    </location>
</feature>
<keyword evidence="1" id="KW-0732">Signal</keyword>
<reference evidence="2 3" key="1">
    <citation type="submission" date="2019-04" db="EMBL/GenBank/DDBJ databases">
        <title>Genome sequencing of Streptococcus rubneri DSM 26920(T).</title>
        <authorList>
            <person name="Kook J.-K."/>
            <person name="Park S.-N."/>
            <person name="Lim Y.K."/>
        </authorList>
    </citation>
    <scope>NUCLEOTIDE SEQUENCE [LARGE SCALE GENOMIC DNA]</scope>
    <source>
        <strain evidence="2 3">DSM 26920</strain>
    </source>
</reference>
<proteinExistence type="predicted"/>
<gene>
    <name evidence="2" type="ORF">E5S68_06220</name>
</gene>